<name>R7VH65_CAPTE</name>
<reference evidence="1 3" key="2">
    <citation type="journal article" date="2013" name="Nature">
        <title>Insights into bilaterian evolution from three spiralian genomes.</title>
        <authorList>
            <person name="Simakov O."/>
            <person name="Marletaz F."/>
            <person name="Cho S.J."/>
            <person name="Edsinger-Gonzales E."/>
            <person name="Havlak P."/>
            <person name="Hellsten U."/>
            <person name="Kuo D.H."/>
            <person name="Larsson T."/>
            <person name="Lv J."/>
            <person name="Arendt D."/>
            <person name="Savage R."/>
            <person name="Osoegawa K."/>
            <person name="de Jong P."/>
            <person name="Grimwood J."/>
            <person name="Chapman J.A."/>
            <person name="Shapiro H."/>
            <person name="Aerts A."/>
            <person name="Otillar R.P."/>
            <person name="Terry A.Y."/>
            <person name="Boore J.L."/>
            <person name="Grigoriev I.V."/>
            <person name="Lindberg D.R."/>
            <person name="Seaver E.C."/>
            <person name="Weisblat D.A."/>
            <person name="Putnam N.H."/>
            <person name="Rokhsar D.S."/>
        </authorList>
    </citation>
    <scope>NUCLEOTIDE SEQUENCE</scope>
    <source>
        <strain evidence="1 3">I ESC-2004</strain>
    </source>
</reference>
<dbReference type="Proteomes" id="UP000014760">
    <property type="component" value="Unassembled WGS sequence"/>
</dbReference>
<keyword evidence="3" id="KW-1185">Reference proteome</keyword>
<proteinExistence type="predicted"/>
<gene>
    <name evidence="1" type="ORF">CAPTEDRAFT_222524</name>
</gene>
<evidence type="ECO:0000313" key="2">
    <source>
        <dbReference type="EnsemblMetazoa" id="CapteP222524"/>
    </source>
</evidence>
<dbReference type="EMBL" id="AMQN01003917">
    <property type="status" value="NOT_ANNOTATED_CDS"/>
    <property type="molecule type" value="Genomic_DNA"/>
</dbReference>
<dbReference type="HOGENOM" id="CLU_1769820_0_0_1"/>
<protein>
    <submittedName>
        <fullName evidence="1 2">Uncharacterized protein</fullName>
    </submittedName>
</protein>
<dbReference type="EMBL" id="AMQN01003916">
    <property type="status" value="NOT_ANNOTATED_CDS"/>
    <property type="molecule type" value="Genomic_DNA"/>
</dbReference>
<dbReference type="EMBL" id="KB292234">
    <property type="protein sequence ID" value="ELU17917.1"/>
    <property type="molecule type" value="Genomic_DNA"/>
</dbReference>
<organism evidence="1">
    <name type="scientific">Capitella teleta</name>
    <name type="common">Polychaete worm</name>
    <dbReference type="NCBI Taxonomy" id="283909"/>
    <lineage>
        <taxon>Eukaryota</taxon>
        <taxon>Metazoa</taxon>
        <taxon>Spiralia</taxon>
        <taxon>Lophotrochozoa</taxon>
        <taxon>Annelida</taxon>
        <taxon>Polychaeta</taxon>
        <taxon>Sedentaria</taxon>
        <taxon>Scolecida</taxon>
        <taxon>Capitellidae</taxon>
        <taxon>Capitella</taxon>
    </lineage>
</organism>
<sequence>MAILDDQFTVEIWRTETGNEHLKVLIKTSLLVSHKDPSNVNWAIFDVCMSKHVINFKLVFPNKDAIEDWECILSTIPNWKVLPSVVILNKTLLPWKCGNGNLKCGNAEQNDVIGIELIKTDVTDTSDKVNYQNSNIHQQLGIGNSTV</sequence>
<reference evidence="3" key="1">
    <citation type="submission" date="2012-12" db="EMBL/GenBank/DDBJ databases">
        <authorList>
            <person name="Hellsten U."/>
            <person name="Grimwood J."/>
            <person name="Chapman J.A."/>
            <person name="Shapiro H."/>
            <person name="Aerts A."/>
            <person name="Otillar R.P."/>
            <person name="Terry A.Y."/>
            <person name="Boore J.L."/>
            <person name="Simakov O."/>
            <person name="Marletaz F."/>
            <person name="Cho S.-J."/>
            <person name="Edsinger-Gonzales E."/>
            <person name="Havlak P."/>
            <person name="Kuo D.-H."/>
            <person name="Larsson T."/>
            <person name="Lv J."/>
            <person name="Arendt D."/>
            <person name="Savage R."/>
            <person name="Osoegawa K."/>
            <person name="de Jong P."/>
            <person name="Lindberg D.R."/>
            <person name="Seaver E.C."/>
            <person name="Weisblat D.A."/>
            <person name="Putnam N.H."/>
            <person name="Grigoriev I.V."/>
            <person name="Rokhsar D.S."/>
        </authorList>
    </citation>
    <scope>NUCLEOTIDE SEQUENCE</scope>
    <source>
        <strain evidence="3">I ESC-2004</strain>
    </source>
</reference>
<reference evidence="2" key="3">
    <citation type="submission" date="2015-06" db="UniProtKB">
        <authorList>
            <consortium name="EnsemblMetazoa"/>
        </authorList>
    </citation>
    <scope>IDENTIFICATION</scope>
</reference>
<dbReference type="AlphaFoldDB" id="R7VH65"/>
<accession>R7VH65</accession>
<dbReference type="EnsemblMetazoa" id="CapteT222524">
    <property type="protein sequence ID" value="CapteP222524"/>
    <property type="gene ID" value="CapteG222524"/>
</dbReference>
<evidence type="ECO:0000313" key="3">
    <source>
        <dbReference type="Proteomes" id="UP000014760"/>
    </source>
</evidence>
<evidence type="ECO:0000313" key="1">
    <source>
        <dbReference type="EMBL" id="ELU17917.1"/>
    </source>
</evidence>